<dbReference type="Proteomes" id="UP000051677">
    <property type="component" value="Unassembled WGS sequence"/>
</dbReference>
<dbReference type="OrthoDB" id="4732508at2"/>
<evidence type="ECO:0000313" key="1">
    <source>
        <dbReference type="EMBL" id="KQH76207.1"/>
    </source>
</evidence>
<reference evidence="1 2" key="1">
    <citation type="submission" date="2015-10" db="EMBL/GenBank/DDBJ databases">
        <title>Mycobacterium gordonae draft genome assembly.</title>
        <authorList>
            <person name="Ustinova V."/>
            <person name="Smirnova T."/>
            <person name="Blagodatskikh K."/>
            <person name="Varlamov D."/>
            <person name="Larionova E."/>
            <person name="Chernousova L."/>
        </authorList>
    </citation>
    <scope>NUCLEOTIDE SEQUENCE [LARGE SCALE GENOMIC DNA]</scope>
    <source>
        <strain evidence="1 2">CTRI 14-8773</strain>
    </source>
</reference>
<comment type="caution">
    <text evidence="1">The sequence shown here is derived from an EMBL/GenBank/DDBJ whole genome shotgun (WGS) entry which is preliminary data.</text>
</comment>
<dbReference type="EMBL" id="LKTM01000357">
    <property type="protein sequence ID" value="KQH76207.1"/>
    <property type="molecule type" value="Genomic_DNA"/>
</dbReference>
<protein>
    <submittedName>
        <fullName evidence="1">Uncharacterized protein</fullName>
    </submittedName>
</protein>
<evidence type="ECO:0000313" key="2">
    <source>
        <dbReference type="Proteomes" id="UP000051677"/>
    </source>
</evidence>
<dbReference type="AlphaFoldDB" id="A0A0Q2M8J0"/>
<accession>A0A0Q2M8J0</accession>
<sequence>MTPDAALTPRGTQFDDELYMRIVQSVAEGDELRTLGYGRPNKIVSIDRAGIRVATLQSEGRGAPPELVPAWMIIRAWAHLTSNGVLTQEGLKHQLDVYRSAFVCALLATFADVAVESKRPAKLRLK</sequence>
<proteinExistence type="predicted"/>
<gene>
    <name evidence="1" type="ORF">AO501_23265</name>
</gene>
<organism evidence="1 2">
    <name type="scientific">Mycobacterium gordonae</name>
    <dbReference type="NCBI Taxonomy" id="1778"/>
    <lineage>
        <taxon>Bacteria</taxon>
        <taxon>Bacillati</taxon>
        <taxon>Actinomycetota</taxon>
        <taxon>Actinomycetes</taxon>
        <taxon>Mycobacteriales</taxon>
        <taxon>Mycobacteriaceae</taxon>
        <taxon>Mycobacterium</taxon>
    </lineage>
</organism>
<name>A0A0Q2M8J0_MYCGO</name>